<dbReference type="InterPro" id="IPR007523">
    <property type="entry name" value="NDUFAF3/AAMDC"/>
</dbReference>
<dbReference type="CDD" id="cd05560">
    <property type="entry name" value="Xcc1710_like"/>
    <property type="match status" value="1"/>
</dbReference>
<dbReference type="Pfam" id="PF04430">
    <property type="entry name" value="DUF498"/>
    <property type="match status" value="1"/>
</dbReference>
<comment type="caution">
    <text evidence="1">The sequence shown here is derived from an EMBL/GenBank/DDBJ whole genome shotgun (WGS) entry which is preliminary data.</text>
</comment>
<accession>A0A935Q0X2</accession>
<sequence>MKLQLAKTHGMNTFTAYGEGYVCVNGVRHNCNLAVLPNRLLPDWTQATFETLSVADLELLAALDAEIILLGTGNRLRFPDPDLLRPLVRARKGLEVMDLPAACRTYNVLMGEGRKVAVGLLLV</sequence>
<dbReference type="AlphaFoldDB" id="A0A935Q0X2"/>
<evidence type="ECO:0000313" key="1">
    <source>
        <dbReference type="EMBL" id="MBK7676904.1"/>
    </source>
</evidence>
<dbReference type="SUPFAM" id="SSF64076">
    <property type="entry name" value="MTH938-like"/>
    <property type="match status" value="1"/>
</dbReference>
<dbReference type="EMBL" id="JADJMH010000029">
    <property type="protein sequence ID" value="MBK7676904.1"/>
    <property type="molecule type" value="Genomic_DNA"/>
</dbReference>
<gene>
    <name evidence="1" type="ORF">IPJ27_20320</name>
</gene>
<dbReference type="InterPro" id="IPR036748">
    <property type="entry name" value="MTH938-like_sf"/>
</dbReference>
<proteinExistence type="predicted"/>
<reference evidence="1 2" key="1">
    <citation type="submission" date="2020-10" db="EMBL/GenBank/DDBJ databases">
        <title>Connecting structure to function with the recovery of over 1000 high-quality activated sludge metagenome-assembled genomes encoding full-length rRNA genes using long-read sequencing.</title>
        <authorList>
            <person name="Singleton C.M."/>
            <person name="Petriglieri F."/>
            <person name="Kristensen J.M."/>
            <person name="Kirkegaard R.H."/>
            <person name="Michaelsen T.Y."/>
            <person name="Andersen M.H."/>
            <person name="Karst S.M."/>
            <person name="Dueholm M.S."/>
            <person name="Nielsen P.H."/>
            <person name="Albertsen M."/>
        </authorList>
    </citation>
    <scope>NUCLEOTIDE SEQUENCE [LARGE SCALE GENOMIC DNA]</scope>
    <source>
        <strain evidence="1">EsbW_18-Q3-R4-48_BATAC.285</strain>
    </source>
</reference>
<name>A0A935Q0X2_9PROT</name>
<dbReference type="PANTHER" id="PTHR21192">
    <property type="entry name" value="NUCLEAR PROTEIN E3-3"/>
    <property type="match status" value="1"/>
</dbReference>
<dbReference type="Proteomes" id="UP000697998">
    <property type="component" value="Unassembled WGS sequence"/>
</dbReference>
<evidence type="ECO:0000313" key="2">
    <source>
        <dbReference type="Proteomes" id="UP000697998"/>
    </source>
</evidence>
<organism evidence="1 2">
    <name type="scientific">Candidatus Accumulibacter proximus</name>
    <dbReference type="NCBI Taxonomy" id="2954385"/>
    <lineage>
        <taxon>Bacteria</taxon>
        <taxon>Pseudomonadati</taxon>
        <taxon>Pseudomonadota</taxon>
        <taxon>Betaproteobacteria</taxon>
        <taxon>Candidatus Accumulibacter</taxon>
    </lineage>
</organism>
<dbReference type="PANTHER" id="PTHR21192:SF2">
    <property type="entry name" value="NADH DEHYDROGENASE [UBIQUINONE] 1 ALPHA SUBCOMPLEX ASSEMBLY FACTOR 3"/>
    <property type="match status" value="1"/>
</dbReference>
<dbReference type="Gene3D" id="3.40.1230.10">
    <property type="entry name" value="MTH938-like"/>
    <property type="match status" value="1"/>
</dbReference>
<protein>
    <submittedName>
        <fullName evidence="1">Mth938-like domain-containing protein</fullName>
    </submittedName>
</protein>